<sequence>MFVMDAGSLGAQEERRTPERAGGRRDQGPVKWHAALERAGIQTQEVLTLTGIDTDSD</sequence>
<evidence type="ECO:0000313" key="2">
    <source>
        <dbReference type="EMBL" id="OLV17902.1"/>
    </source>
</evidence>
<dbReference type="STRING" id="249408.BOO71_0007450"/>
<gene>
    <name evidence="2" type="ORF">BOO71_0007450</name>
</gene>
<proteinExistence type="predicted"/>
<keyword evidence="3" id="KW-1185">Reference proteome</keyword>
<organism evidence="2 3">
    <name type="scientific">Deinococcus marmoris</name>
    <dbReference type="NCBI Taxonomy" id="249408"/>
    <lineage>
        <taxon>Bacteria</taxon>
        <taxon>Thermotogati</taxon>
        <taxon>Deinococcota</taxon>
        <taxon>Deinococci</taxon>
        <taxon>Deinococcales</taxon>
        <taxon>Deinococcaceae</taxon>
        <taxon>Deinococcus</taxon>
    </lineage>
</organism>
<feature type="compositionally biased region" description="Basic and acidic residues" evidence="1">
    <location>
        <begin position="12"/>
        <end position="28"/>
    </location>
</feature>
<evidence type="ECO:0000256" key="1">
    <source>
        <dbReference type="SAM" id="MobiDB-lite"/>
    </source>
</evidence>
<comment type="caution">
    <text evidence="2">The sequence shown here is derived from an EMBL/GenBank/DDBJ whole genome shotgun (WGS) entry which is preliminary data.</text>
</comment>
<dbReference type="EMBL" id="MSTI01000078">
    <property type="protein sequence ID" value="OLV17902.1"/>
    <property type="molecule type" value="Genomic_DNA"/>
</dbReference>
<reference evidence="2 3" key="1">
    <citation type="submission" date="2017-01" db="EMBL/GenBank/DDBJ databases">
        <title>Genome Analysis of Deinococcus marmoris KOPRI26562.</title>
        <authorList>
            <person name="Kim J.H."/>
            <person name="Oh H.-M."/>
        </authorList>
    </citation>
    <scope>NUCLEOTIDE SEQUENCE [LARGE SCALE GENOMIC DNA]</scope>
    <source>
        <strain evidence="2 3">KOPRI26562</strain>
    </source>
</reference>
<accession>A0A1U7NYA7</accession>
<evidence type="ECO:0000313" key="3">
    <source>
        <dbReference type="Proteomes" id="UP000186607"/>
    </source>
</evidence>
<dbReference type="Proteomes" id="UP000186607">
    <property type="component" value="Unassembled WGS sequence"/>
</dbReference>
<feature type="region of interest" description="Disordered" evidence="1">
    <location>
        <begin position="1"/>
        <end position="29"/>
    </location>
</feature>
<protein>
    <submittedName>
        <fullName evidence="2">Uncharacterized protein</fullName>
    </submittedName>
</protein>
<dbReference type="AlphaFoldDB" id="A0A1U7NYA7"/>
<name>A0A1U7NYA7_9DEIO</name>